<sequence>MQGSLFRTQAVAHQQDRLHGQVLVIPCFSHSIIAISLLIWVAVVVVWLASSQYARKETVNGWLEPAQGLVRLYPDSGQGRIKQILVAEGEEVLQGQPLMVINGDKVLADGEHLEALLLAEYQSQQQILTRKLARFNQVHQLKLQDIEQQLLASKADLVQLQGQATTLAQHYKLLSARASDYQHMHSLGHISAREVQDTEEQRLTLQSQLQGLEREKVNQLNRIEQLQTQQALLPAEQQNQLDDTQRSLSDLAQRIAQLNGQRAYVIKASIDGTVTNLQARIGQQVQVDKPLVTLVPADSLIEANLLVPVRAAGFLQAGQALDIRYDAFPYQKFGLYQGQVTEVSDSVLLPNEISQSLVAVAEPVYLVKAMLHSQSVQAYGQQLSLKAGMSLSADIRLKERSLLEWLFEPLLSLKGRV</sequence>
<keyword evidence="6" id="KW-1185">Reference proteome</keyword>
<evidence type="ECO:0000313" key="6">
    <source>
        <dbReference type="Proteomes" id="UP001501757"/>
    </source>
</evidence>
<proteinExistence type="predicted"/>
<dbReference type="InterPro" id="IPR058982">
    <property type="entry name" value="Beta-barrel_AprE"/>
</dbReference>
<evidence type="ECO:0000259" key="3">
    <source>
        <dbReference type="Pfam" id="PF25984"/>
    </source>
</evidence>
<organism evidence="5 6">
    <name type="scientific">Bowmanella denitrificans</name>
    <dbReference type="NCBI Taxonomy" id="366582"/>
    <lineage>
        <taxon>Bacteria</taxon>
        <taxon>Pseudomonadati</taxon>
        <taxon>Pseudomonadota</taxon>
        <taxon>Gammaproteobacteria</taxon>
        <taxon>Alteromonadales</taxon>
        <taxon>Alteromonadaceae</taxon>
        <taxon>Bowmanella</taxon>
    </lineage>
</organism>
<dbReference type="Gene3D" id="2.40.50.100">
    <property type="match status" value="1"/>
</dbReference>
<feature type="transmembrane region" description="Helical" evidence="2">
    <location>
        <begin position="21"/>
        <end position="49"/>
    </location>
</feature>
<dbReference type="Pfam" id="PF25984">
    <property type="entry name" value="BSH_YknX"/>
    <property type="match status" value="1"/>
</dbReference>
<feature type="domain" description="YknX-like barrel-sandwich hybrid" evidence="3">
    <location>
        <begin position="72"/>
        <end position="293"/>
    </location>
</feature>
<dbReference type="PANTHER" id="PTHR30386">
    <property type="entry name" value="MEMBRANE FUSION SUBUNIT OF EMRAB-TOLC MULTIDRUG EFFLUX PUMP"/>
    <property type="match status" value="1"/>
</dbReference>
<accession>A0ABN0X9A3</accession>
<dbReference type="Proteomes" id="UP001501757">
    <property type="component" value="Unassembled WGS sequence"/>
</dbReference>
<dbReference type="Pfam" id="PF26002">
    <property type="entry name" value="Beta-barrel_AprE"/>
    <property type="match status" value="1"/>
</dbReference>
<dbReference type="InterPro" id="IPR058639">
    <property type="entry name" value="BSH_YknX-like"/>
</dbReference>
<dbReference type="PANTHER" id="PTHR30386:SF28">
    <property type="entry name" value="EXPORTED PROTEIN"/>
    <property type="match status" value="1"/>
</dbReference>
<name>A0ABN0X9A3_9ALTE</name>
<dbReference type="InterPro" id="IPR050739">
    <property type="entry name" value="MFP"/>
</dbReference>
<keyword evidence="2" id="KW-0472">Membrane</keyword>
<reference evidence="5 6" key="1">
    <citation type="journal article" date="2019" name="Int. J. Syst. Evol. Microbiol.">
        <title>The Global Catalogue of Microorganisms (GCM) 10K type strain sequencing project: providing services to taxonomists for standard genome sequencing and annotation.</title>
        <authorList>
            <consortium name="The Broad Institute Genomics Platform"/>
            <consortium name="The Broad Institute Genome Sequencing Center for Infectious Disease"/>
            <person name="Wu L."/>
            <person name="Ma J."/>
        </authorList>
    </citation>
    <scope>NUCLEOTIDE SEQUENCE [LARGE SCALE GENOMIC DNA]</scope>
    <source>
        <strain evidence="5 6">JCM 13378</strain>
    </source>
</reference>
<gene>
    <name evidence="5" type="ORF">GCM10009092_23020</name>
</gene>
<keyword evidence="2" id="KW-1133">Transmembrane helix</keyword>
<evidence type="ECO:0000259" key="4">
    <source>
        <dbReference type="Pfam" id="PF26002"/>
    </source>
</evidence>
<evidence type="ECO:0000256" key="2">
    <source>
        <dbReference type="SAM" id="Phobius"/>
    </source>
</evidence>
<feature type="coiled-coil region" evidence="1">
    <location>
        <begin position="195"/>
        <end position="261"/>
    </location>
</feature>
<dbReference type="RefSeq" id="WP_343845028.1">
    <property type="nucleotide sequence ID" value="NZ_BAAAEI010000012.1"/>
</dbReference>
<evidence type="ECO:0000313" key="5">
    <source>
        <dbReference type="EMBL" id="GAA0358219.1"/>
    </source>
</evidence>
<keyword evidence="2" id="KW-0812">Transmembrane</keyword>
<dbReference type="EMBL" id="BAAAEI010000012">
    <property type="protein sequence ID" value="GAA0358219.1"/>
    <property type="molecule type" value="Genomic_DNA"/>
</dbReference>
<comment type="caution">
    <text evidence="5">The sequence shown here is derived from an EMBL/GenBank/DDBJ whole genome shotgun (WGS) entry which is preliminary data.</text>
</comment>
<dbReference type="PRINTS" id="PR01490">
    <property type="entry name" value="RTXTOXIND"/>
</dbReference>
<feature type="domain" description="AprE-like beta-barrel" evidence="4">
    <location>
        <begin position="305"/>
        <end position="396"/>
    </location>
</feature>
<keyword evidence="1" id="KW-0175">Coiled coil</keyword>
<evidence type="ECO:0000256" key="1">
    <source>
        <dbReference type="SAM" id="Coils"/>
    </source>
</evidence>
<protein>
    <submittedName>
        <fullName evidence="5">HlyD family efflux transporter periplasmic adaptor subunit</fullName>
    </submittedName>
</protein>